<organism evidence="1 2">
    <name type="scientific">Brachyspira catarrhinii</name>
    <dbReference type="NCBI Taxonomy" id="2528966"/>
    <lineage>
        <taxon>Bacteria</taxon>
        <taxon>Pseudomonadati</taxon>
        <taxon>Spirochaetota</taxon>
        <taxon>Spirochaetia</taxon>
        <taxon>Brachyspirales</taxon>
        <taxon>Brachyspiraceae</taxon>
        <taxon>Brachyspira</taxon>
    </lineage>
</organism>
<reference evidence="1 2" key="1">
    <citation type="journal article" date="2019" name="Anaerobe">
        <title>Brachyspira catarrhinii sp. nov., an anaerobic intestinal spirochaete isolated from vervet monkeys may have been misidentified as Brachyspira aalborgi in previous studies.</title>
        <authorList>
            <person name="Phillips N.D."/>
            <person name="La T."/>
            <person name="Hampson D.J."/>
        </authorList>
    </citation>
    <scope>NUCLEOTIDE SEQUENCE [LARGE SCALE GENOMIC DNA]</scope>
    <source>
        <strain evidence="1 2">Z12</strain>
    </source>
</reference>
<dbReference type="RefSeq" id="WP_137998509.1">
    <property type="nucleotide sequence ID" value="NZ_SJDU01000185.1"/>
</dbReference>
<name>A0ABY2TQB3_9SPIR</name>
<gene>
    <name evidence="1" type="ORF">EZH24_07545</name>
</gene>
<evidence type="ECO:0008006" key="3">
    <source>
        <dbReference type="Google" id="ProtNLM"/>
    </source>
</evidence>
<dbReference type="Proteomes" id="UP000310168">
    <property type="component" value="Unassembled WGS sequence"/>
</dbReference>
<keyword evidence="2" id="KW-1185">Reference proteome</keyword>
<protein>
    <recommendedName>
        <fullName evidence="3">ATP-binding protein</fullName>
    </recommendedName>
</protein>
<dbReference type="Pfam" id="PF13589">
    <property type="entry name" value="HATPase_c_3"/>
    <property type="match status" value="1"/>
</dbReference>
<evidence type="ECO:0000313" key="1">
    <source>
        <dbReference type="EMBL" id="TKZ34815.1"/>
    </source>
</evidence>
<dbReference type="Gene3D" id="3.30.565.10">
    <property type="entry name" value="Histidine kinase-like ATPase, C-terminal domain"/>
    <property type="match status" value="1"/>
</dbReference>
<proteinExistence type="predicted"/>
<evidence type="ECO:0000313" key="2">
    <source>
        <dbReference type="Proteomes" id="UP000310168"/>
    </source>
</evidence>
<comment type="caution">
    <text evidence="1">The sequence shown here is derived from an EMBL/GenBank/DDBJ whole genome shotgun (WGS) entry which is preliminary data.</text>
</comment>
<dbReference type="SUPFAM" id="SSF55874">
    <property type="entry name" value="ATPase domain of HSP90 chaperone/DNA topoisomerase II/histidine kinase"/>
    <property type="match status" value="1"/>
</dbReference>
<dbReference type="InterPro" id="IPR036890">
    <property type="entry name" value="HATPase_C_sf"/>
</dbReference>
<dbReference type="EMBL" id="SJDU01000185">
    <property type="protein sequence ID" value="TKZ34815.1"/>
    <property type="molecule type" value="Genomic_DNA"/>
</dbReference>
<sequence length="686" mass="80020">MGINMSGSSEIVLSKMKVNARIIQNTLATNKDTFLALCELINNSIQASASKIEITIDTSVNDKEEFIENSINKIIIKDNGVGVSKSDLNKKLLEMANNSKLTGRGVGRFSSFQLGKIVTFETVAYDMKENAFIRSSFVLSLENIKDLTFEHLNINVKYENIGINSESYFQVTIEDGYSNDADYKDKKQYKISEKLSTEEKAKNNIWENIFIHYYLYIIDKKVSFIINNKELDPNKYKISSQKFDKEFISLDGNKYNFNYEAIEYKDTKNNNNKVVSLLVDNDNIKNIAASYEYHLSTPNVSSWVIYIYSDMFNKEKDAFRNIDISNMDENLTHLKDEIKKHLDTFFYEEYKDYYDFETNLKKDNTYPYKKNTPSESEEMVYIRFCYCIEKKFKLLEKQNKLKNIIYPLVNKCIADGNITIILDKLGDLPKPQVDELKSLLDKADLEYIVPFANEVASKQLFIENLSELAYNKDYNEYINERDHLHKLIENNLWIFGSEYNGTKIVQSDKTISKTFEKLRKSVFGDDADLSTIKENKDRMDLFVWTEIDKGNTQKKEILVIELKRFSKEIDRKEINQISEYKFAIEKEQALSKINYSYKLILISSYISEFAESKLSDTKTGLLETSNSCDLNVYILRWSDIISENKRKLSYLGSYLKTKDMDALEYIKNNYPDINIKKIESKMNLKK</sequence>
<accession>A0ABY2TQB3</accession>